<keyword evidence="2" id="KW-0479">Metal-binding</keyword>
<protein>
    <submittedName>
        <fullName evidence="3">Cytochrome P450-like protein</fullName>
    </submittedName>
</protein>
<dbReference type="InterPro" id="IPR017972">
    <property type="entry name" value="Cyt_P450_CS"/>
</dbReference>
<dbReference type="HOGENOM" id="CLU_033716_0_2_11"/>
<keyword evidence="2" id="KW-0408">Iron</keyword>
<dbReference type="InterPro" id="IPR002397">
    <property type="entry name" value="Cyt_P450_B"/>
</dbReference>
<name>D3Q792_STANL</name>
<evidence type="ECO:0000256" key="2">
    <source>
        <dbReference type="RuleBase" id="RU000461"/>
    </source>
</evidence>
<dbReference type="SUPFAM" id="SSF48264">
    <property type="entry name" value="Cytochrome P450"/>
    <property type="match status" value="1"/>
</dbReference>
<keyword evidence="2" id="KW-0349">Heme</keyword>
<dbReference type="AlphaFoldDB" id="D3Q792"/>
<dbReference type="GO" id="GO:0004497">
    <property type="term" value="F:monooxygenase activity"/>
    <property type="evidence" value="ECO:0007669"/>
    <property type="project" value="UniProtKB-KW"/>
</dbReference>
<dbReference type="GO" id="GO:0016705">
    <property type="term" value="F:oxidoreductase activity, acting on paired donors, with incorporation or reduction of molecular oxygen"/>
    <property type="evidence" value="ECO:0007669"/>
    <property type="project" value="InterPro"/>
</dbReference>
<organism evidence="3 4">
    <name type="scientific">Stackebrandtia nassauensis (strain DSM 44728 / CIP 108903 / NRRL B-16338 / NBRC 102104 / LLR-40K-21)</name>
    <dbReference type="NCBI Taxonomy" id="446470"/>
    <lineage>
        <taxon>Bacteria</taxon>
        <taxon>Bacillati</taxon>
        <taxon>Actinomycetota</taxon>
        <taxon>Actinomycetes</taxon>
        <taxon>Glycomycetales</taxon>
        <taxon>Glycomycetaceae</taxon>
        <taxon>Stackebrandtia</taxon>
    </lineage>
</organism>
<comment type="similarity">
    <text evidence="1 2">Belongs to the cytochrome P450 family.</text>
</comment>
<dbReference type="KEGG" id="sna:Snas_2686"/>
<dbReference type="eggNOG" id="COG2124">
    <property type="taxonomic scope" value="Bacteria"/>
</dbReference>
<gene>
    <name evidence="3" type="ordered locus">Snas_2686</name>
</gene>
<dbReference type="PRINTS" id="PR00359">
    <property type="entry name" value="BP450"/>
</dbReference>
<dbReference type="Pfam" id="PF00067">
    <property type="entry name" value="p450"/>
    <property type="match status" value="1"/>
</dbReference>
<dbReference type="RefSeq" id="WP_013017934.1">
    <property type="nucleotide sequence ID" value="NC_013947.1"/>
</dbReference>
<dbReference type="GO" id="GO:0020037">
    <property type="term" value="F:heme binding"/>
    <property type="evidence" value="ECO:0007669"/>
    <property type="project" value="InterPro"/>
</dbReference>
<accession>D3Q792</accession>
<dbReference type="InterPro" id="IPR001128">
    <property type="entry name" value="Cyt_P450"/>
</dbReference>
<sequence length="387" mass="42447">MSLARPEILVDPYPHYAKLRENTPVFFYEPLNSWMFTKYADCVAVLKDSARFAADWRRVGEQVPPRAINMLTLDPPEHTGVRRLFLETLRAQDNAKIEAQIAARTTELLDSLQDRESFDFLTEFAEPLALNTTADYLGVEPPEAEWTSRVGRIVAAGMDAGLWPERGAQLRDAHEELADLVDGWMADLPKTGILGELRARLDGTDVAPDVLANTVRGLLFSGFSSGGKLLASAAVTVFHERAAALPDFVAADPVRATDELVRYAGPIQAVARACITDTTIGDTQVKAEQAVTLLLGAANRDPDRFADPESVHLDRHPNPHLGFGRGPKSCLGSPFTAILLRVVMRMLSQRFPEAHATGEPSYLPNLTLRSLDRFPVSLRAESQAGVP</sequence>
<dbReference type="InterPro" id="IPR036396">
    <property type="entry name" value="Cyt_P450_sf"/>
</dbReference>
<dbReference type="OrthoDB" id="54272at2"/>
<keyword evidence="2" id="KW-0560">Oxidoreductase</keyword>
<evidence type="ECO:0000313" key="4">
    <source>
        <dbReference type="Proteomes" id="UP000000844"/>
    </source>
</evidence>
<dbReference type="PROSITE" id="PS00086">
    <property type="entry name" value="CYTOCHROME_P450"/>
    <property type="match status" value="1"/>
</dbReference>
<proteinExistence type="inferred from homology"/>
<dbReference type="Gene3D" id="1.10.630.10">
    <property type="entry name" value="Cytochrome P450"/>
    <property type="match status" value="1"/>
</dbReference>
<dbReference type="STRING" id="446470.Snas_2686"/>
<dbReference type="PANTHER" id="PTHR46696">
    <property type="entry name" value="P450, PUTATIVE (EUROFUNG)-RELATED"/>
    <property type="match status" value="1"/>
</dbReference>
<dbReference type="GO" id="GO:0005506">
    <property type="term" value="F:iron ion binding"/>
    <property type="evidence" value="ECO:0007669"/>
    <property type="project" value="InterPro"/>
</dbReference>
<dbReference type="EMBL" id="CP001778">
    <property type="protein sequence ID" value="ADD42363.1"/>
    <property type="molecule type" value="Genomic_DNA"/>
</dbReference>
<evidence type="ECO:0000256" key="1">
    <source>
        <dbReference type="ARBA" id="ARBA00010617"/>
    </source>
</evidence>
<dbReference type="Proteomes" id="UP000000844">
    <property type="component" value="Chromosome"/>
</dbReference>
<reference evidence="3 4" key="1">
    <citation type="journal article" date="2009" name="Stand. Genomic Sci.">
        <title>Complete genome sequence of Stackebrandtia nassauensis type strain (LLR-40K-21).</title>
        <authorList>
            <person name="Munk C."/>
            <person name="Lapidus A."/>
            <person name="Copeland A."/>
            <person name="Jando M."/>
            <person name="Mayilraj S."/>
            <person name="Glavina Del Rio T."/>
            <person name="Nolan M."/>
            <person name="Chen F."/>
            <person name="Lucas S."/>
            <person name="Tice H."/>
            <person name="Cheng J.F."/>
            <person name="Han C."/>
            <person name="Detter J.C."/>
            <person name="Bruce D."/>
            <person name="Goodwin L."/>
            <person name="Chain P."/>
            <person name="Pitluck S."/>
            <person name="Goker M."/>
            <person name="Ovchinikova G."/>
            <person name="Pati A."/>
            <person name="Ivanova N."/>
            <person name="Mavromatis K."/>
            <person name="Chen A."/>
            <person name="Palaniappan K."/>
            <person name="Land M."/>
            <person name="Hauser L."/>
            <person name="Chang Y.J."/>
            <person name="Jeffries C.D."/>
            <person name="Bristow J."/>
            <person name="Eisen J.A."/>
            <person name="Markowitz V."/>
            <person name="Hugenholtz P."/>
            <person name="Kyrpides N.C."/>
            <person name="Klenk H.P."/>
        </authorList>
    </citation>
    <scope>NUCLEOTIDE SEQUENCE [LARGE SCALE GENOMIC DNA]</scope>
    <source>
        <strain evidence="4">DSM 44728 / CIP 108903 / NRRL B-16338 / NBRC 102104 / LLR-40K-21</strain>
    </source>
</reference>
<keyword evidence="2" id="KW-0503">Monooxygenase</keyword>
<dbReference type="PANTHER" id="PTHR46696:SF1">
    <property type="entry name" value="CYTOCHROME P450 YJIB-RELATED"/>
    <property type="match status" value="1"/>
</dbReference>
<keyword evidence="4" id="KW-1185">Reference proteome</keyword>
<evidence type="ECO:0000313" key="3">
    <source>
        <dbReference type="EMBL" id="ADD42363.1"/>
    </source>
</evidence>